<keyword evidence="3" id="KW-1185">Reference proteome</keyword>
<evidence type="ECO:0000313" key="3">
    <source>
        <dbReference type="Proteomes" id="UP001501353"/>
    </source>
</evidence>
<dbReference type="EMBL" id="BAAAZE010000008">
    <property type="protein sequence ID" value="GAA4021756.1"/>
    <property type="molecule type" value="Genomic_DNA"/>
</dbReference>
<dbReference type="Gene3D" id="3.40.50.2300">
    <property type="match status" value="2"/>
</dbReference>
<keyword evidence="1" id="KW-0472">Membrane</keyword>
<reference evidence="3" key="1">
    <citation type="journal article" date="2019" name="Int. J. Syst. Evol. Microbiol.">
        <title>The Global Catalogue of Microorganisms (GCM) 10K type strain sequencing project: providing services to taxonomists for standard genome sequencing and annotation.</title>
        <authorList>
            <consortium name="The Broad Institute Genomics Platform"/>
            <consortium name="The Broad Institute Genome Sequencing Center for Infectious Disease"/>
            <person name="Wu L."/>
            <person name="Ma J."/>
        </authorList>
    </citation>
    <scope>NUCLEOTIDE SEQUENCE [LARGE SCALE GENOMIC DNA]</scope>
    <source>
        <strain evidence="3">JCM 16673</strain>
    </source>
</reference>
<dbReference type="InterPro" id="IPR007443">
    <property type="entry name" value="LpoA"/>
</dbReference>
<evidence type="ECO:0008006" key="4">
    <source>
        <dbReference type="Google" id="ProtNLM"/>
    </source>
</evidence>
<dbReference type="PANTHER" id="PTHR38038">
    <property type="entry name" value="PENICILLIN-BINDING PROTEIN ACTIVATOR LPOA"/>
    <property type="match status" value="1"/>
</dbReference>
<gene>
    <name evidence="2" type="ORF">GCM10022212_18450</name>
</gene>
<dbReference type="SUPFAM" id="SSF53822">
    <property type="entry name" value="Periplasmic binding protein-like I"/>
    <property type="match status" value="1"/>
</dbReference>
<sequence>MPATAPARPRIALLLPLHSEVLGRAADAVLAGFMAAYERDRNDATVTVFATGESPQELLAGYADAVAGNDIVVGPLSRTDVTALAQSGNVRKPTIALTQPELSPEVDRALPRQMLVIGLSVEDEARQLANWAAAGKHTARALVISGGAAWQRRAASAFAAQWRQLGLEPQSADVSQAGAYLGASSVAQLKKRILADKPALLFVALDAAQARQVRTAVGRDMPMYGTSQLNPFVPQELTQHEPMPEMDGVRLLDLPWQIELSHPAVMIYPRTPPVPDQPRSPDLERLYALGIDAWRIASEIGAGHTRFEIDGVSGRLSVRFGEGTTRFQRTPLQAIYQDGVVTPLVPSR</sequence>
<comment type="caution">
    <text evidence="2">The sequence shown here is derived from an EMBL/GenBank/DDBJ whole genome shotgun (WGS) entry which is preliminary data.</text>
</comment>
<organism evidence="2 3">
    <name type="scientific">Actimicrobium antarcticum</name>
    <dbReference type="NCBI Taxonomy" id="1051899"/>
    <lineage>
        <taxon>Bacteria</taxon>
        <taxon>Pseudomonadati</taxon>
        <taxon>Pseudomonadota</taxon>
        <taxon>Betaproteobacteria</taxon>
        <taxon>Burkholderiales</taxon>
        <taxon>Oxalobacteraceae</taxon>
        <taxon>Actimicrobium</taxon>
    </lineage>
</organism>
<evidence type="ECO:0000313" key="2">
    <source>
        <dbReference type="EMBL" id="GAA4021756.1"/>
    </source>
</evidence>
<dbReference type="PANTHER" id="PTHR38038:SF1">
    <property type="entry name" value="PENICILLIN-BINDING PROTEIN ACTIVATOR LPOA"/>
    <property type="match status" value="1"/>
</dbReference>
<protein>
    <recommendedName>
        <fullName evidence="4">LppC family lipoprotein</fullName>
    </recommendedName>
</protein>
<proteinExistence type="predicted"/>
<accession>A0ABP7T6F9</accession>
<evidence type="ECO:0000256" key="1">
    <source>
        <dbReference type="ARBA" id="ARBA00023136"/>
    </source>
</evidence>
<dbReference type="Pfam" id="PF04348">
    <property type="entry name" value="LppC"/>
    <property type="match status" value="1"/>
</dbReference>
<dbReference type="Proteomes" id="UP001501353">
    <property type="component" value="Unassembled WGS sequence"/>
</dbReference>
<name>A0ABP7T6F9_9BURK</name>
<dbReference type="InterPro" id="IPR028082">
    <property type="entry name" value="Peripla_BP_I"/>
</dbReference>
<dbReference type="CDD" id="cd06339">
    <property type="entry name" value="PBP1_YraM_LppC_lipoprotein-like"/>
    <property type="match status" value="1"/>
</dbReference>